<dbReference type="InParanoid" id="A0A1V9X8R4"/>
<dbReference type="Proteomes" id="UP000192247">
    <property type="component" value="Unassembled WGS sequence"/>
</dbReference>
<evidence type="ECO:0000256" key="13">
    <source>
        <dbReference type="ARBA" id="ARBA00031669"/>
    </source>
</evidence>
<dbReference type="GO" id="GO:0045259">
    <property type="term" value="C:proton-transporting ATP synthase complex"/>
    <property type="evidence" value="ECO:0007669"/>
    <property type="project" value="UniProtKB-KW"/>
</dbReference>
<keyword evidence="7" id="KW-0007">Acetylation</keyword>
<dbReference type="FunFam" id="1.20.5.440:FF:000002">
    <property type="entry name" value="ATP synthase subunit delta, mitochondrial"/>
    <property type="match status" value="1"/>
</dbReference>
<evidence type="ECO:0000259" key="18">
    <source>
        <dbReference type="Pfam" id="PF02823"/>
    </source>
</evidence>
<feature type="domain" description="ATP synthase F1 complex delta/epsilon subunit N-terminal" evidence="18">
    <location>
        <begin position="34"/>
        <end position="114"/>
    </location>
</feature>
<dbReference type="InterPro" id="IPR020546">
    <property type="entry name" value="ATP_synth_F1_dsu/esu_N"/>
</dbReference>
<dbReference type="STRING" id="418985.A0A1V9X8R4"/>
<evidence type="ECO:0000256" key="1">
    <source>
        <dbReference type="ARBA" id="ARBA00004273"/>
    </source>
</evidence>
<evidence type="ECO:0000256" key="5">
    <source>
        <dbReference type="ARBA" id="ARBA00022792"/>
    </source>
</evidence>
<gene>
    <name evidence="19" type="ORF">BIW11_12100</name>
</gene>
<evidence type="ECO:0000256" key="11">
    <source>
        <dbReference type="ARBA" id="ARBA00023196"/>
    </source>
</evidence>
<keyword evidence="4" id="KW-0375">Hydrogen ion transport</keyword>
<evidence type="ECO:0000313" key="19">
    <source>
        <dbReference type="EMBL" id="OQR69702.1"/>
    </source>
</evidence>
<dbReference type="FunCoup" id="A0A1V9X8R4">
    <property type="interactions" value="1228"/>
</dbReference>
<evidence type="ECO:0000256" key="12">
    <source>
        <dbReference type="ARBA" id="ARBA00023310"/>
    </source>
</evidence>
<dbReference type="GO" id="GO:0005743">
    <property type="term" value="C:mitochondrial inner membrane"/>
    <property type="evidence" value="ECO:0007669"/>
    <property type="project" value="UniProtKB-SubCell"/>
</dbReference>
<keyword evidence="3" id="KW-0813">Transport</keyword>
<keyword evidence="12" id="KW-0066">ATP synthesis</keyword>
<evidence type="ECO:0000256" key="6">
    <source>
        <dbReference type="ARBA" id="ARBA00022946"/>
    </source>
</evidence>
<comment type="caution">
    <text evidence="19">The sequence shown here is derived from an EMBL/GenBank/DDBJ whole genome shotgun (WGS) entry which is preliminary data.</text>
</comment>
<keyword evidence="10" id="KW-0472">Membrane</keyword>
<dbReference type="EMBL" id="MNPL01020107">
    <property type="protein sequence ID" value="OQR69702.1"/>
    <property type="molecule type" value="Genomic_DNA"/>
</dbReference>
<sequence length="165" mass="18147">MFAYRICSTIGRQFGRTINRRGLADAAPPRERMAFTFASPSEMYYQNSDVKQVDVPSYSGDFGILAYHVPCLAVLKPGVVTVYPKDGDLKRYFVSSGTITINEDSTVQVLAEEAVPVDRLDGGLVRDGLRKAQQQLASAGNQETKMEAQILVEVHEAMQKAVDGQ</sequence>
<evidence type="ECO:0000256" key="17">
    <source>
        <dbReference type="ARBA" id="ARBA00070799"/>
    </source>
</evidence>
<dbReference type="PANTHER" id="PTHR13822:SF7">
    <property type="entry name" value="ATP SYNTHASE SUBUNIT DELTA, MITOCHONDRIAL"/>
    <property type="match status" value="1"/>
</dbReference>
<keyword evidence="11" id="KW-0139">CF(1)</keyword>
<keyword evidence="8" id="KW-0406">Ion transport</keyword>
<evidence type="ECO:0000256" key="3">
    <source>
        <dbReference type="ARBA" id="ARBA00022448"/>
    </source>
</evidence>
<evidence type="ECO:0000256" key="16">
    <source>
        <dbReference type="ARBA" id="ARBA00062932"/>
    </source>
</evidence>
<comment type="similarity">
    <text evidence="2">Belongs to the ATPase epsilon chain family.</text>
</comment>
<dbReference type="FunFam" id="2.60.15.10:FF:000004">
    <property type="entry name" value="ATP synthase subunit delta, mitochondrial"/>
    <property type="match status" value="1"/>
</dbReference>
<evidence type="ECO:0000256" key="7">
    <source>
        <dbReference type="ARBA" id="ARBA00022990"/>
    </source>
</evidence>
<dbReference type="Gene3D" id="1.20.5.440">
    <property type="entry name" value="ATP synthase delta/epsilon subunit, C-terminal domain"/>
    <property type="match status" value="1"/>
</dbReference>
<proteinExistence type="inferred from homology"/>
<evidence type="ECO:0000256" key="10">
    <source>
        <dbReference type="ARBA" id="ARBA00023136"/>
    </source>
</evidence>
<comment type="function">
    <text evidence="15">Subunit delta, of the mitochondrial membrane ATP synthase complex (F(1)F(0) ATP synthase or Complex V) that produces ATP from ADP in the presence of a proton gradient across the membrane which is generated by electron transport complexes of the respiratory chain. ATP synthase complex consist of a soluble F(1) head domain - the catalytic core - and a membrane F(1) domain - the membrane proton channel. These two domains are linked by a central stalk rotating inside the F(1) region and a stationary peripheral stalk. During catalysis, ATP synthesis in the catalytic domain of F(1) is coupled via a rotary mechanism of the central stalk subunits to proton translocation. In vivo, can only synthesize ATP although its ATP hydrolase activity can be activated artificially in vitro. With the central stalk subunit gamma, is essential for the biogenesis of F(1) catalytic part of the ATP synthase complex namely in the formation of F1 assembly intermediate.</text>
</comment>
<dbReference type="InterPro" id="IPR036771">
    <property type="entry name" value="ATPsynth_dsu/esu_N"/>
</dbReference>
<reference evidence="19 20" key="1">
    <citation type="journal article" date="2017" name="Gigascience">
        <title>Draft genome of the honey bee ectoparasitic mite, Tropilaelaps mercedesae, is shaped by the parasitic life history.</title>
        <authorList>
            <person name="Dong X."/>
            <person name="Armstrong S.D."/>
            <person name="Xia D."/>
            <person name="Makepeace B.L."/>
            <person name="Darby A.C."/>
            <person name="Kadowaki T."/>
        </authorList>
    </citation>
    <scope>NUCLEOTIDE SEQUENCE [LARGE SCALE GENOMIC DNA]</scope>
    <source>
        <strain evidence="19">Wuxi-XJTLU</strain>
    </source>
</reference>
<dbReference type="OrthoDB" id="270171at2759"/>
<evidence type="ECO:0000313" key="20">
    <source>
        <dbReference type="Proteomes" id="UP000192247"/>
    </source>
</evidence>
<dbReference type="Gene3D" id="2.60.15.10">
    <property type="entry name" value="F0F1 ATP synthase delta/epsilon subunit, N-terminal"/>
    <property type="match status" value="1"/>
</dbReference>
<keyword evidence="6" id="KW-0809">Transit peptide</keyword>
<evidence type="ECO:0000256" key="9">
    <source>
        <dbReference type="ARBA" id="ARBA00023128"/>
    </source>
</evidence>
<evidence type="ECO:0000256" key="15">
    <source>
        <dbReference type="ARBA" id="ARBA00056834"/>
    </source>
</evidence>
<comment type="subunit">
    <text evidence="16">Component of the ATP synthase complex composed at least of ATP5F1A/subunit alpha, ATP5F1B/subunit beta, ATP5MC1/subunit c (homooctomer), MT-ATP6/subunit a, MT-ATP8/subunit 8, ATP5ME/subunit e, ATP5MF/subunit f, ATP5MG/subunit g, ATP5MK/subunit k, ATP5MJ/subunit j, ATP5F1C/subunit gamma, ATP5F1D/subunit delta, ATP5F1E/subunit epsilon, ATP5PF/subunit F6, ATP5PB/subunit b, ATP5PD/subunit d, ATP5PO/subunit OSCP. ATP synthase complex consists of a soluble F(1) head domain (subunits alpha(3) and beta(3)) - the catalytic core - and a membrane F(0) domain - the membrane proton channel (subunits c, a, 8, e, f, g, k and j). These two domains are linked by a central stalk (subunits gamma, delta, and epsilon) rotating inside the F1 region and a stationary peripheral stalk (subunits F6, b, d, and OSCP). Component of a complex composed at least by ATPIF1, ATP5F1A, ATP5F1B, ATP5F1C AND ATP5F1E.</text>
</comment>
<keyword evidence="20" id="KW-1185">Reference proteome</keyword>
<evidence type="ECO:0000256" key="4">
    <source>
        <dbReference type="ARBA" id="ARBA00022781"/>
    </source>
</evidence>
<dbReference type="GO" id="GO:0046933">
    <property type="term" value="F:proton-transporting ATP synthase activity, rotational mechanism"/>
    <property type="evidence" value="ECO:0007669"/>
    <property type="project" value="InterPro"/>
</dbReference>
<dbReference type="SUPFAM" id="SSF51344">
    <property type="entry name" value="Epsilon subunit of F1F0-ATP synthase N-terminal domain"/>
    <property type="match status" value="1"/>
</dbReference>
<dbReference type="NCBIfam" id="TIGR01216">
    <property type="entry name" value="ATP_synt_epsi"/>
    <property type="match status" value="1"/>
</dbReference>
<evidence type="ECO:0000256" key="14">
    <source>
        <dbReference type="ARBA" id="ARBA00032372"/>
    </source>
</evidence>
<evidence type="ECO:0000256" key="2">
    <source>
        <dbReference type="ARBA" id="ARBA00005712"/>
    </source>
</evidence>
<dbReference type="Pfam" id="PF02823">
    <property type="entry name" value="ATP-synt_DE_N"/>
    <property type="match status" value="1"/>
</dbReference>
<protein>
    <recommendedName>
        <fullName evidence="17">ATP synthase F(1) complex subunit delta, mitochondrial</fullName>
    </recommendedName>
    <alternativeName>
        <fullName evidence="14">ATP synthase F1 subunit delta</fullName>
    </alternativeName>
    <alternativeName>
        <fullName evidence="13">F-ATPase delta subunit</fullName>
    </alternativeName>
</protein>
<accession>A0A1V9X8R4</accession>
<comment type="subcellular location">
    <subcellularLocation>
        <location evidence="1">Mitochondrion inner membrane</location>
    </subcellularLocation>
</comment>
<dbReference type="InterPro" id="IPR001469">
    <property type="entry name" value="ATP_synth_F1_dsu/esu"/>
</dbReference>
<dbReference type="CDD" id="cd12152">
    <property type="entry name" value="F1-ATPase_delta"/>
    <property type="match status" value="1"/>
</dbReference>
<name>A0A1V9X8R4_9ACAR</name>
<organism evidence="19 20">
    <name type="scientific">Tropilaelaps mercedesae</name>
    <dbReference type="NCBI Taxonomy" id="418985"/>
    <lineage>
        <taxon>Eukaryota</taxon>
        <taxon>Metazoa</taxon>
        <taxon>Ecdysozoa</taxon>
        <taxon>Arthropoda</taxon>
        <taxon>Chelicerata</taxon>
        <taxon>Arachnida</taxon>
        <taxon>Acari</taxon>
        <taxon>Parasitiformes</taxon>
        <taxon>Mesostigmata</taxon>
        <taxon>Gamasina</taxon>
        <taxon>Dermanyssoidea</taxon>
        <taxon>Laelapidae</taxon>
        <taxon>Tropilaelaps</taxon>
    </lineage>
</organism>
<dbReference type="AlphaFoldDB" id="A0A1V9X8R4"/>
<evidence type="ECO:0000256" key="8">
    <source>
        <dbReference type="ARBA" id="ARBA00023065"/>
    </source>
</evidence>
<dbReference type="HAMAP" id="MF_00530">
    <property type="entry name" value="ATP_synth_epsil_bac"/>
    <property type="match status" value="1"/>
</dbReference>
<keyword evidence="9" id="KW-0496">Mitochondrion</keyword>
<keyword evidence="5" id="KW-0999">Mitochondrion inner membrane</keyword>
<dbReference type="PANTHER" id="PTHR13822">
    <property type="entry name" value="ATP SYNTHASE DELTA/EPSILON CHAIN"/>
    <property type="match status" value="1"/>
</dbReference>